<gene>
    <name evidence="2" type="ORF">B0I18_1011450</name>
</gene>
<evidence type="ECO:0000256" key="1">
    <source>
        <dbReference type="SAM" id="Phobius"/>
    </source>
</evidence>
<protein>
    <recommendedName>
        <fullName evidence="4">MFS transporter</fullName>
    </recommendedName>
</protein>
<feature type="transmembrane region" description="Helical" evidence="1">
    <location>
        <begin position="85"/>
        <end position="103"/>
    </location>
</feature>
<feature type="transmembrane region" description="Helical" evidence="1">
    <location>
        <begin position="172"/>
        <end position="193"/>
    </location>
</feature>
<accession>A0A2P8DDH7</accession>
<evidence type="ECO:0008006" key="4">
    <source>
        <dbReference type="Google" id="ProtNLM"/>
    </source>
</evidence>
<organism evidence="2 3">
    <name type="scientific">Taibaiella chishuiensis</name>
    <dbReference type="NCBI Taxonomy" id="1434707"/>
    <lineage>
        <taxon>Bacteria</taxon>
        <taxon>Pseudomonadati</taxon>
        <taxon>Bacteroidota</taxon>
        <taxon>Chitinophagia</taxon>
        <taxon>Chitinophagales</taxon>
        <taxon>Chitinophagaceae</taxon>
        <taxon>Taibaiella</taxon>
    </lineage>
</organism>
<dbReference type="Pfam" id="PF18943">
    <property type="entry name" value="DUF5690"/>
    <property type="match status" value="1"/>
</dbReference>
<feature type="transmembrane region" description="Helical" evidence="1">
    <location>
        <begin position="109"/>
        <end position="128"/>
    </location>
</feature>
<dbReference type="InterPro" id="IPR043745">
    <property type="entry name" value="DUF5690"/>
</dbReference>
<name>A0A2P8DDH7_9BACT</name>
<keyword evidence="1" id="KW-0472">Membrane</keyword>
<keyword evidence="1" id="KW-1133">Transmembrane helix</keyword>
<dbReference type="SUPFAM" id="SSF103473">
    <property type="entry name" value="MFS general substrate transporter"/>
    <property type="match status" value="1"/>
</dbReference>
<feature type="transmembrane region" description="Helical" evidence="1">
    <location>
        <begin position="324"/>
        <end position="345"/>
    </location>
</feature>
<feature type="transmembrane region" description="Helical" evidence="1">
    <location>
        <begin position="225"/>
        <end position="245"/>
    </location>
</feature>
<feature type="transmembrane region" description="Helical" evidence="1">
    <location>
        <begin position="140"/>
        <end position="160"/>
    </location>
</feature>
<keyword evidence="1" id="KW-0812">Transmembrane</keyword>
<evidence type="ECO:0000313" key="2">
    <source>
        <dbReference type="EMBL" id="PSK95284.1"/>
    </source>
</evidence>
<feature type="transmembrane region" description="Helical" evidence="1">
    <location>
        <begin position="265"/>
        <end position="284"/>
    </location>
</feature>
<dbReference type="EMBL" id="PYGD01000001">
    <property type="protein sequence ID" value="PSK95284.1"/>
    <property type="molecule type" value="Genomic_DNA"/>
</dbReference>
<dbReference type="InterPro" id="IPR036259">
    <property type="entry name" value="MFS_trans_sf"/>
</dbReference>
<feature type="transmembrane region" description="Helical" evidence="1">
    <location>
        <begin position="392"/>
        <end position="417"/>
    </location>
</feature>
<feature type="transmembrane region" description="Helical" evidence="1">
    <location>
        <begin position="12"/>
        <end position="33"/>
    </location>
</feature>
<sequence>MSFGRKIGISANSFFFVVFATVASFLTYTSMYAVRKAFTAGTFDGRVFAGMDYKVWLVIAQTIGYTLSKWWGIKIVAENTPRQRPWYILGLVTAGILSLLLFALIPAPYSIICLFLNGLPIGMIFGLVFNYLEGRRTTEILVAGLTITQIFSSGFVKSVGRFFIHDLGVPDLWMPFLVGLIFFPVLLLSVWMLEQLPAQDKADIQLKSKRGAMTAPERRTFVRNFLAGLFIFMFSYILMTAYRDYRDNFAAEIWEGLGFKGHADLFTLTEIPVSAVILLLMIFLQRIRDNMKAFLFIHYMGIAGAAILLLATCCYAAGWISPVLWISATGVGLYIAYVPANTIFFERMIAVFKYPGNAGFIVVMADFYGYSGSLGVLLYKSFGKQSLSYSSFFLYASFAVGLMLLLAQVGSCIYFSLKNKKQQAHTATPVARLEMSDV</sequence>
<dbReference type="OrthoDB" id="182994at2"/>
<feature type="transmembrane region" description="Helical" evidence="1">
    <location>
        <begin position="357"/>
        <end position="380"/>
    </location>
</feature>
<feature type="transmembrane region" description="Helical" evidence="1">
    <location>
        <begin position="296"/>
        <end position="318"/>
    </location>
</feature>
<reference evidence="2 3" key="1">
    <citation type="submission" date="2018-03" db="EMBL/GenBank/DDBJ databases">
        <title>Genomic Encyclopedia of Type Strains, Phase III (KMG-III): the genomes of soil and plant-associated and newly described type strains.</title>
        <authorList>
            <person name="Whitman W."/>
        </authorList>
    </citation>
    <scope>NUCLEOTIDE SEQUENCE [LARGE SCALE GENOMIC DNA]</scope>
    <source>
        <strain evidence="2 3">CGMCC 1.12700</strain>
    </source>
</reference>
<dbReference type="AlphaFoldDB" id="A0A2P8DDH7"/>
<proteinExistence type="predicted"/>
<evidence type="ECO:0000313" key="3">
    <source>
        <dbReference type="Proteomes" id="UP000240572"/>
    </source>
</evidence>
<keyword evidence="3" id="KW-1185">Reference proteome</keyword>
<feature type="transmembrane region" description="Helical" evidence="1">
    <location>
        <begin position="53"/>
        <end position="73"/>
    </location>
</feature>
<comment type="caution">
    <text evidence="2">The sequence shown here is derived from an EMBL/GenBank/DDBJ whole genome shotgun (WGS) entry which is preliminary data.</text>
</comment>
<dbReference type="Proteomes" id="UP000240572">
    <property type="component" value="Unassembled WGS sequence"/>
</dbReference>
<dbReference type="RefSeq" id="WP_106521945.1">
    <property type="nucleotide sequence ID" value="NZ_PYGD01000001.1"/>
</dbReference>